<dbReference type="GO" id="GO:0005524">
    <property type="term" value="F:ATP binding"/>
    <property type="evidence" value="ECO:0007669"/>
    <property type="project" value="UniProtKB-KW"/>
</dbReference>
<protein>
    <recommendedName>
        <fullName evidence="10">Actin</fullName>
    </recommendedName>
</protein>
<proteinExistence type="inferred from homology"/>
<feature type="region of interest" description="Disordered" evidence="7">
    <location>
        <begin position="286"/>
        <end position="309"/>
    </location>
</feature>
<evidence type="ECO:0008006" key="10">
    <source>
        <dbReference type="Google" id="ProtNLM"/>
    </source>
</evidence>
<evidence type="ECO:0000313" key="8">
    <source>
        <dbReference type="EMBL" id="KAL3759083.1"/>
    </source>
</evidence>
<dbReference type="CDD" id="cd10216">
    <property type="entry name" value="ASKHA_NBD_Arp1"/>
    <property type="match status" value="1"/>
</dbReference>
<evidence type="ECO:0000256" key="7">
    <source>
        <dbReference type="SAM" id="MobiDB-lite"/>
    </source>
</evidence>
<keyword evidence="9" id="KW-1185">Reference proteome</keyword>
<dbReference type="Proteomes" id="UP001530293">
    <property type="component" value="Unassembled WGS sequence"/>
</dbReference>
<evidence type="ECO:0000313" key="9">
    <source>
        <dbReference type="Proteomes" id="UP001530293"/>
    </source>
</evidence>
<reference evidence="8 9" key="1">
    <citation type="submission" date="2024-10" db="EMBL/GenBank/DDBJ databases">
        <title>Updated reference genomes for cyclostephanoid diatoms.</title>
        <authorList>
            <person name="Roberts W.R."/>
            <person name="Alverson A.J."/>
        </authorList>
    </citation>
    <scope>NUCLEOTIDE SEQUENCE [LARGE SCALE GENOMIC DNA]</scope>
    <source>
        <strain evidence="8 9">AJA232-27</strain>
    </source>
</reference>
<evidence type="ECO:0000256" key="6">
    <source>
        <dbReference type="RuleBase" id="RU000487"/>
    </source>
</evidence>
<comment type="caution">
    <text evidence="8">The sequence shown here is derived from an EMBL/GenBank/DDBJ whole genome shotgun (WGS) entry which is preliminary data.</text>
</comment>
<evidence type="ECO:0000256" key="5">
    <source>
        <dbReference type="ARBA" id="ARBA00049360"/>
    </source>
</evidence>
<dbReference type="Pfam" id="PF00022">
    <property type="entry name" value="Actin"/>
    <property type="match status" value="1"/>
</dbReference>
<feature type="compositionally biased region" description="Low complexity" evidence="7">
    <location>
        <begin position="10"/>
        <end position="23"/>
    </location>
</feature>
<evidence type="ECO:0000256" key="3">
    <source>
        <dbReference type="ARBA" id="ARBA00022801"/>
    </source>
</evidence>
<feature type="compositionally biased region" description="Low complexity" evidence="7">
    <location>
        <begin position="78"/>
        <end position="99"/>
    </location>
</feature>
<keyword evidence="2" id="KW-0547">Nucleotide-binding</keyword>
<dbReference type="SMART" id="SM00268">
    <property type="entry name" value="ACTIN"/>
    <property type="match status" value="1"/>
</dbReference>
<organism evidence="8 9">
    <name type="scientific">Discostella pseudostelligera</name>
    <dbReference type="NCBI Taxonomy" id="259834"/>
    <lineage>
        <taxon>Eukaryota</taxon>
        <taxon>Sar</taxon>
        <taxon>Stramenopiles</taxon>
        <taxon>Ochrophyta</taxon>
        <taxon>Bacillariophyta</taxon>
        <taxon>Coscinodiscophyceae</taxon>
        <taxon>Thalassiosirophycidae</taxon>
        <taxon>Stephanodiscales</taxon>
        <taxon>Stephanodiscaceae</taxon>
        <taxon>Discostella</taxon>
    </lineage>
</organism>
<dbReference type="EMBL" id="JALLBG020000214">
    <property type="protein sequence ID" value="KAL3759083.1"/>
    <property type="molecule type" value="Genomic_DNA"/>
</dbReference>
<evidence type="ECO:0000256" key="1">
    <source>
        <dbReference type="ARBA" id="ARBA00006752"/>
    </source>
</evidence>
<comment type="catalytic activity">
    <reaction evidence="5">
        <text>ATP + H2O = ADP + phosphate + H(+)</text>
        <dbReference type="Rhea" id="RHEA:13065"/>
        <dbReference type="ChEBI" id="CHEBI:15377"/>
        <dbReference type="ChEBI" id="CHEBI:15378"/>
        <dbReference type="ChEBI" id="CHEBI:30616"/>
        <dbReference type="ChEBI" id="CHEBI:43474"/>
        <dbReference type="ChEBI" id="CHEBI:456216"/>
    </reaction>
</comment>
<keyword evidence="3" id="KW-0378">Hydrolase</keyword>
<dbReference type="PRINTS" id="PR00190">
    <property type="entry name" value="ACTIN"/>
</dbReference>
<dbReference type="InterPro" id="IPR043129">
    <property type="entry name" value="ATPase_NBD"/>
</dbReference>
<dbReference type="Gene3D" id="3.30.420.40">
    <property type="match status" value="2"/>
</dbReference>
<dbReference type="GO" id="GO:0016787">
    <property type="term" value="F:hydrolase activity"/>
    <property type="evidence" value="ECO:0007669"/>
    <property type="project" value="UniProtKB-KW"/>
</dbReference>
<name>A0ABD3M858_9STRA</name>
<dbReference type="FunFam" id="3.30.420.40:FF:000058">
    <property type="entry name" value="Putative actin-related protein 5"/>
    <property type="match status" value="1"/>
</dbReference>
<dbReference type="AlphaFoldDB" id="A0ABD3M858"/>
<dbReference type="Gene3D" id="3.90.640.10">
    <property type="entry name" value="Actin, Chain A, domain 4"/>
    <property type="match status" value="1"/>
</dbReference>
<keyword evidence="4" id="KW-0067">ATP-binding</keyword>
<dbReference type="FunFam" id="3.30.420.40:FF:000502">
    <property type="entry name" value="Actin-Related Proteins"/>
    <property type="match status" value="1"/>
</dbReference>
<accession>A0ABD3M858</accession>
<evidence type="ECO:0000256" key="4">
    <source>
        <dbReference type="ARBA" id="ARBA00022840"/>
    </source>
</evidence>
<comment type="similarity">
    <text evidence="1 6">Belongs to the actin family.</text>
</comment>
<feature type="region of interest" description="Disordered" evidence="7">
    <location>
        <begin position="1"/>
        <end position="23"/>
    </location>
</feature>
<gene>
    <name evidence="8" type="ORF">ACHAWU_008692</name>
</gene>
<evidence type="ECO:0000256" key="2">
    <source>
        <dbReference type="ARBA" id="ARBA00022741"/>
    </source>
</evidence>
<dbReference type="SUPFAM" id="SSF53067">
    <property type="entry name" value="Actin-like ATPase domain"/>
    <property type="match status" value="2"/>
</dbReference>
<feature type="region of interest" description="Disordered" evidence="7">
    <location>
        <begin position="45"/>
        <end position="100"/>
    </location>
</feature>
<dbReference type="InterPro" id="IPR004000">
    <property type="entry name" value="Actin"/>
</dbReference>
<sequence length="449" mass="48147">MADKGDPNPSTAAGGATSSSSASTAAMLNQPIVIDCGSSSMKAGFAGGTKPKVSIGTKVGRAKHQRVMPGGALEGEEQQQQRASGAGAGKSSRSSRSLAGAGGVTSYFVGRTLDDHRGAFLLDYPMERGRVVDGGWEAMELLWEHIYSKSNLNAKLDEHPVLLTETPHNPTSHRLQLAEIFFETFHAPALFVAPPAVLSLYASGRTTGVVLDVGEGVTHCIPVYEGYALPHSIVRSDLAGMDVTKRLQLLLRKSGLAFSTTAELDFSSKMKEDVCYVSNVPPTKRDNDYDTENISGGVGGVGSASTKDTSKAQYQLPDGQVVHLSNERHRSSEVLFQPSLIGSEERPIHDVLLTSILQSDMDLRSTLFSNIVLSGGSTLLPGLGDRLLYEVRSRAPERTRIRISAPPERKESAWVGGSILASLATFKNMWVGRSEYEEYGSSILHRGSL</sequence>
<dbReference type="PANTHER" id="PTHR11937">
    <property type="entry name" value="ACTIN"/>
    <property type="match status" value="1"/>
</dbReference>